<evidence type="ECO:0000256" key="2">
    <source>
        <dbReference type="ARBA" id="ARBA00004225"/>
    </source>
</evidence>
<feature type="transmembrane region" description="Helical" evidence="17">
    <location>
        <begin position="40"/>
        <end position="64"/>
    </location>
</feature>
<feature type="transmembrane region" description="Helical" evidence="17">
    <location>
        <begin position="220"/>
        <end position="241"/>
    </location>
</feature>
<evidence type="ECO:0000256" key="12">
    <source>
        <dbReference type="ARBA" id="ARBA00023027"/>
    </source>
</evidence>
<feature type="transmembrane region" description="Helical" evidence="17">
    <location>
        <begin position="6"/>
        <end position="28"/>
    </location>
</feature>
<evidence type="ECO:0000256" key="13">
    <source>
        <dbReference type="ARBA" id="ARBA00023075"/>
    </source>
</evidence>
<keyword evidence="14 17" id="KW-0496">Mitochondrion</keyword>
<dbReference type="EC" id="7.1.1.2" evidence="4 17"/>
<reference evidence="19" key="1">
    <citation type="submission" date="2015-04" db="EMBL/GenBank/DDBJ databases">
        <title>Genome, transcriptome and proteome adaptations to nematode parasitism in Strongyloides.</title>
        <authorList>
            <person name="Hunt V."/>
            <person name="Tsai I.J."/>
            <person name="Coghlan A."/>
            <person name="Reid A.J."/>
            <person name="Holroyd N."/>
            <person name="Foth B."/>
            <person name="Tracey A."/>
            <person name="Cotton J.A."/>
            <person name="Stanley E."/>
            <person name="Beasley H."/>
            <person name="Bennett H."/>
            <person name="Brooks K."/>
            <person name="Kikuchi T."/>
            <person name="Viney M."/>
            <person name="Berriman M."/>
        </authorList>
    </citation>
    <scope>NUCLEOTIDE SEQUENCE</scope>
    <source>
        <strain evidence="19">KNP</strain>
    </source>
</reference>
<evidence type="ECO:0000313" key="19">
    <source>
        <dbReference type="EMBL" id="BAT21172.1"/>
    </source>
</evidence>
<comment type="similarity">
    <text evidence="3 17">Belongs to the complex I subunit 4 family.</text>
</comment>
<dbReference type="GO" id="GO:0008137">
    <property type="term" value="F:NADH dehydrogenase (ubiquinone) activity"/>
    <property type="evidence" value="ECO:0007669"/>
    <property type="project" value="UniProtKB-UniRule"/>
</dbReference>
<dbReference type="EMBL" id="LC050209">
    <property type="protein sequence ID" value="BAT21172.1"/>
    <property type="molecule type" value="Genomic_DNA"/>
</dbReference>
<dbReference type="InterPro" id="IPR001750">
    <property type="entry name" value="ND/Mrp_TM"/>
</dbReference>
<evidence type="ECO:0000256" key="6">
    <source>
        <dbReference type="ARBA" id="ARBA00022448"/>
    </source>
</evidence>
<evidence type="ECO:0000256" key="7">
    <source>
        <dbReference type="ARBA" id="ARBA00022660"/>
    </source>
</evidence>
<dbReference type="PANTHER" id="PTHR43507">
    <property type="entry name" value="NADH-UBIQUINONE OXIDOREDUCTASE CHAIN 4"/>
    <property type="match status" value="1"/>
</dbReference>
<gene>
    <name evidence="19" type="primary">ND4</name>
</gene>
<keyword evidence="15 17" id="KW-0472">Membrane</keyword>
<evidence type="ECO:0000256" key="10">
    <source>
        <dbReference type="ARBA" id="ARBA00022982"/>
    </source>
</evidence>
<keyword evidence="9" id="KW-1278">Translocase</keyword>
<dbReference type="InterPro" id="IPR003918">
    <property type="entry name" value="NADH_UbQ_OxRdtase"/>
</dbReference>
<evidence type="ECO:0000256" key="15">
    <source>
        <dbReference type="ARBA" id="ARBA00023136"/>
    </source>
</evidence>
<feature type="transmembrane region" description="Helical" evidence="17">
    <location>
        <begin position="247"/>
        <end position="267"/>
    </location>
</feature>
<dbReference type="GO" id="GO:0031966">
    <property type="term" value="C:mitochondrial membrane"/>
    <property type="evidence" value="ECO:0007669"/>
    <property type="project" value="UniProtKB-SubCell"/>
</dbReference>
<dbReference type="PRINTS" id="PR01437">
    <property type="entry name" value="NUOXDRDTASE4"/>
</dbReference>
<keyword evidence="7 17" id="KW-0679">Respiratory chain</keyword>
<evidence type="ECO:0000256" key="9">
    <source>
        <dbReference type="ARBA" id="ARBA00022967"/>
    </source>
</evidence>
<feature type="transmembrane region" description="Helical" evidence="17">
    <location>
        <begin position="274"/>
        <end position="291"/>
    </location>
</feature>
<comment type="catalytic activity">
    <reaction evidence="16 17">
        <text>a ubiquinone + NADH + 5 H(+)(in) = a ubiquinol + NAD(+) + 4 H(+)(out)</text>
        <dbReference type="Rhea" id="RHEA:29091"/>
        <dbReference type="Rhea" id="RHEA-COMP:9565"/>
        <dbReference type="Rhea" id="RHEA-COMP:9566"/>
        <dbReference type="ChEBI" id="CHEBI:15378"/>
        <dbReference type="ChEBI" id="CHEBI:16389"/>
        <dbReference type="ChEBI" id="CHEBI:17976"/>
        <dbReference type="ChEBI" id="CHEBI:57540"/>
        <dbReference type="ChEBI" id="CHEBI:57945"/>
        <dbReference type="EC" id="7.1.1.2"/>
    </reaction>
</comment>
<evidence type="ECO:0000256" key="5">
    <source>
        <dbReference type="ARBA" id="ARBA00021006"/>
    </source>
</evidence>
<evidence type="ECO:0000259" key="18">
    <source>
        <dbReference type="Pfam" id="PF00361"/>
    </source>
</evidence>
<evidence type="ECO:0000256" key="8">
    <source>
        <dbReference type="ARBA" id="ARBA00022692"/>
    </source>
</evidence>
<accession>A0A0S3M434</accession>
<organism evidence="19">
    <name type="scientific">Parastrongyloides trichosuri</name>
    <name type="common">Possum-specific nematode worm</name>
    <dbReference type="NCBI Taxonomy" id="131310"/>
    <lineage>
        <taxon>Eukaryota</taxon>
        <taxon>Metazoa</taxon>
        <taxon>Ecdysozoa</taxon>
        <taxon>Nematoda</taxon>
        <taxon>Chromadorea</taxon>
        <taxon>Rhabditida</taxon>
        <taxon>Tylenchina</taxon>
        <taxon>Panagrolaimomorpha</taxon>
        <taxon>Strongyloidoidea</taxon>
        <taxon>Strongyloididae</taxon>
        <taxon>Parastrongyloides</taxon>
    </lineage>
</organism>
<evidence type="ECO:0000256" key="16">
    <source>
        <dbReference type="ARBA" id="ARBA00049551"/>
    </source>
</evidence>
<keyword evidence="10 17" id="KW-0249">Electron transport</keyword>
<feature type="transmembrane region" description="Helical" evidence="17">
    <location>
        <begin position="303"/>
        <end position="326"/>
    </location>
</feature>
<dbReference type="GO" id="GO:0048039">
    <property type="term" value="F:ubiquinone binding"/>
    <property type="evidence" value="ECO:0007669"/>
    <property type="project" value="TreeGrafter"/>
</dbReference>
<sequence length="420" mass="49423">MVSFLFLMFLFISDSFLFFLFCFLFVFFGVCDFSWNGMFFFFDSDIFVVLMFMSLFIYGIIVFSEKFPDLIYFTQFLIFVCIMFFCSSSFIVLYIFFELSMFPILCMILGYGFQIEKISSSYYLIFYAAFCSFPFLFCYFTCDFSFLFCYFDFIVSWELMFVLSLTFMMKFPVFFLHLWLPKAHVEAPTSASMLLAGLLLKLGTVGFLRIMKSLSFCHVNFWLFIAFLGMILAAFSCVFQSDAKSLAAYSSIAHMSFLLLSMLFISLSGKLSSLVLMVAHGYTSTLMFYFIGEFYHVLGSRMIYYFNSFMSSSVLFSIFFCVCFLSNSGTPPSLSFLSEFMTISMSFAFIWGSFFLVFVYFFVAFYYSVYLIVSSFMGKEYLFFNVINVYFSYPLIFMCFNVFWFNVLFYSVKFYFYNTI</sequence>
<evidence type="ECO:0000256" key="1">
    <source>
        <dbReference type="ARBA" id="ARBA00003257"/>
    </source>
</evidence>
<evidence type="ECO:0000256" key="3">
    <source>
        <dbReference type="ARBA" id="ARBA00009025"/>
    </source>
</evidence>
<comment type="function">
    <text evidence="1">Core subunit of the mitochondrial membrane respiratory chain NADH dehydrogenase (Complex I) that is believed to belong to the minimal assembly required for catalysis. Complex I functions in the transfer of electrons from NADH to the respiratory chain. The immediate electron acceptor for the enzyme is believed to be ubiquinone.</text>
</comment>
<dbReference type="CTD" id="4538"/>
<keyword evidence="11 17" id="KW-1133">Transmembrane helix</keyword>
<comment type="subcellular location">
    <subcellularLocation>
        <location evidence="2 17">Mitochondrion membrane</location>
        <topology evidence="2 17">Multi-pass membrane protein</topology>
    </subcellularLocation>
</comment>
<dbReference type="Pfam" id="PF00361">
    <property type="entry name" value="Proton_antipo_M"/>
    <property type="match status" value="1"/>
</dbReference>
<feature type="transmembrane region" description="Helical" evidence="17">
    <location>
        <begin position="347"/>
        <end position="373"/>
    </location>
</feature>
<keyword evidence="13 17" id="KW-0830">Ubiquinone</keyword>
<dbReference type="AlphaFoldDB" id="A0A0S3M434"/>
<geneLocation type="mitochondrion" evidence="19"/>
<dbReference type="GO" id="GO:0015990">
    <property type="term" value="P:electron transport coupled proton transport"/>
    <property type="evidence" value="ECO:0007669"/>
    <property type="project" value="TreeGrafter"/>
</dbReference>
<evidence type="ECO:0000256" key="4">
    <source>
        <dbReference type="ARBA" id="ARBA00012944"/>
    </source>
</evidence>
<comment type="function">
    <text evidence="17">Core subunit of the mitochondrial membrane respiratory chain NADH dehydrogenase (Complex I) which catalyzes electron transfer from NADH through the respiratory chain, using ubiquinone as an electron acceptor. Essential for the catalytic activity and assembly of complex I.</text>
</comment>
<keyword evidence="6 17" id="KW-0813">Transport</keyword>
<feature type="transmembrane region" description="Helical" evidence="17">
    <location>
        <begin position="189"/>
        <end position="208"/>
    </location>
</feature>
<evidence type="ECO:0000256" key="17">
    <source>
        <dbReference type="RuleBase" id="RU003297"/>
    </source>
</evidence>
<dbReference type="GO" id="GO:0003954">
    <property type="term" value="F:NADH dehydrogenase activity"/>
    <property type="evidence" value="ECO:0007669"/>
    <property type="project" value="TreeGrafter"/>
</dbReference>
<keyword evidence="12 17" id="KW-0520">NAD</keyword>
<protein>
    <recommendedName>
        <fullName evidence="5 17">NADH-ubiquinone oxidoreductase chain 4</fullName>
        <ecNumber evidence="4 17">7.1.1.2</ecNumber>
    </recommendedName>
</protein>
<evidence type="ECO:0000256" key="11">
    <source>
        <dbReference type="ARBA" id="ARBA00022989"/>
    </source>
</evidence>
<feature type="domain" description="NADH:quinone oxidoreductase/Mrp antiporter transmembrane" evidence="18">
    <location>
        <begin position="87"/>
        <end position="358"/>
    </location>
</feature>
<dbReference type="GO" id="GO:0042773">
    <property type="term" value="P:ATP synthesis coupled electron transport"/>
    <property type="evidence" value="ECO:0007669"/>
    <property type="project" value="InterPro"/>
</dbReference>
<name>A0A0S3M434_PARTI</name>
<feature type="transmembrane region" description="Helical" evidence="17">
    <location>
        <begin position="393"/>
        <end position="416"/>
    </location>
</feature>
<evidence type="ECO:0000256" key="14">
    <source>
        <dbReference type="ARBA" id="ARBA00023128"/>
    </source>
</evidence>
<feature type="transmembrane region" description="Helical" evidence="17">
    <location>
        <begin position="147"/>
        <end position="169"/>
    </location>
</feature>
<dbReference type="PANTHER" id="PTHR43507:SF20">
    <property type="entry name" value="NADH-UBIQUINONE OXIDOREDUCTASE CHAIN 4"/>
    <property type="match status" value="1"/>
</dbReference>
<dbReference type="RefSeq" id="YP_009186331.1">
    <property type="nucleotide sequence ID" value="NC_028620.1"/>
</dbReference>
<feature type="transmembrane region" description="Helical" evidence="17">
    <location>
        <begin position="121"/>
        <end position="140"/>
    </location>
</feature>
<keyword evidence="8 17" id="KW-0812">Transmembrane</keyword>
<dbReference type="GeneID" id="26373657"/>
<proteinExistence type="inferred from homology"/>